<protein>
    <submittedName>
        <fullName evidence="3">Uncharacterized protein LOC103511713</fullName>
    </submittedName>
</protein>
<dbReference type="GeneID" id="103511713"/>
<organism evidence="2 3">
    <name type="scientific">Diaphorina citri</name>
    <name type="common">Asian citrus psyllid</name>
    <dbReference type="NCBI Taxonomy" id="121845"/>
    <lineage>
        <taxon>Eukaryota</taxon>
        <taxon>Metazoa</taxon>
        <taxon>Ecdysozoa</taxon>
        <taxon>Arthropoda</taxon>
        <taxon>Hexapoda</taxon>
        <taxon>Insecta</taxon>
        <taxon>Pterygota</taxon>
        <taxon>Neoptera</taxon>
        <taxon>Paraneoptera</taxon>
        <taxon>Hemiptera</taxon>
        <taxon>Sternorrhyncha</taxon>
        <taxon>Psylloidea</taxon>
        <taxon>Psyllidae</taxon>
        <taxon>Diaphorininae</taxon>
        <taxon>Diaphorina</taxon>
    </lineage>
</organism>
<accession>A0A3Q0IYB8</accession>
<dbReference type="STRING" id="121845.A0A3Q0IYB8"/>
<name>A0A3Q0IYB8_DIACI</name>
<dbReference type="InterPro" id="IPR002937">
    <property type="entry name" value="Amino_oxidase"/>
</dbReference>
<evidence type="ECO:0000259" key="1">
    <source>
        <dbReference type="Pfam" id="PF01593"/>
    </source>
</evidence>
<keyword evidence="2" id="KW-1185">Reference proteome</keyword>
<dbReference type="AlphaFoldDB" id="A0A3Q0IYB8"/>
<dbReference type="InterPro" id="IPR050281">
    <property type="entry name" value="Flavin_monoamine_oxidase"/>
</dbReference>
<dbReference type="KEGG" id="dci:103511713"/>
<dbReference type="PANTHER" id="PTHR10742">
    <property type="entry name" value="FLAVIN MONOAMINE OXIDASE"/>
    <property type="match status" value="1"/>
</dbReference>
<evidence type="ECO:0000313" key="3">
    <source>
        <dbReference type="RefSeq" id="XP_026681204.1"/>
    </source>
</evidence>
<dbReference type="PANTHER" id="PTHR10742:SF398">
    <property type="entry name" value="AMINE OXIDASE DOMAIN-CONTAINING PROTEIN-RELATED"/>
    <property type="match status" value="1"/>
</dbReference>
<dbReference type="GO" id="GO:0046592">
    <property type="term" value="F:polyamine oxidase activity"/>
    <property type="evidence" value="ECO:0007669"/>
    <property type="project" value="TreeGrafter"/>
</dbReference>
<dbReference type="SUPFAM" id="SSF51905">
    <property type="entry name" value="FAD/NAD(P)-binding domain"/>
    <property type="match status" value="1"/>
</dbReference>
<feature type="domain" description="Amine oxidase" evidence="1">
    <location>
        <begin position="236"/>
        <end position="518"/>
    </location>
</feature>
<gene>
    <name evidence="3" type="primary">LOC103511713</name>
</gene>
<proteinExistence type="predicted"/>
<sequence length="559" mass="63262">MNVHQLPTVRRLRLEIPEIIELHHLQHGPTFEQVTEYVDKHQSVNHASDSWFETSTTSETELNEDEGCPYNLWKKGGFGNFFKVLMTSTTSETELNGDEGCPYNLWKKGGFGNFFKVLMTSTTSQTELNEDEGCPAPYQPVTEPIICMLQFFDPAGNRTRDARVQVERSDHYTIGADKIYESYRLRLEIPEIIELHHLQHGPTFEQVTEYVDKHQSVNHASDSWFETSTTSETELNGDEGCLYNLWKKGGFGNFFKVLMRQVSGQTPVDLSNKILYKKEVNKIDWEYQNGAAVSCSDGSVYTAYKIIITVPLGVLKSKLITFVPSLPAQKLNAIEGLNFGTVDKIFIRFPAKWWKDGCQGFNFYWTQQDKMDLFKDMVHVDGKPWVWGILGFYMDAEDPLTLLGWIAGPTARYMETLPMAVLQADIMRLFRHFLGGAYIIPEPIRIVRSAWSINPHFRGSYSSRSVTTDRLNTSAADLAAPVINREGRPVLLFAGEATSPHHYGTVNGAVESGARETANAIVYLRREGFFEKLVNIAVKELEHKGNQVGRILNLFGGGI</sequence>
<dbReference type="Gene3D" id="3.50.50.60">
    <property type="entry name" value="FAD/NAD(P)-binding domain"/>
    <property type="match status" value="1"/>
</dbReference>
<dbReference type="SUPFAM" id="SSF54373">
    <property type="entry name" value="FAD-linked reductases, C-terminal domain"/>
    <property type="match status" value="1"/>
</dbReference>
<evidence type="ECO:0000313" key="2">
    <source>
        <dbReference type="Proteomes" id="UP000079169"/>
    </source>
</evidence>
<dbReference type="PaxDb" id="121845-A0A3Q0IYB8"/>
<dbReference type="InterPro" id="IPR036188">
    <property type="entry name" value="FAD/NAD-bd_sf"/>
</dbReference>
<dbReference type="Pfam" id="PF01593">
    <property type="entry name" value="Amino_oxidase"/>
    <property type="match status" value="1"/>
</dbReference>
<dbReference type="RefSeq" id="XP_026681204.1">
    <property type="nucleotide sequence ID" value="XM_026825403.1"/>
</dbReference>
<dbReference type="Proteomes" id="UP000079169">
    <property type="component" value="Unplaced"/>
</dbReference>
<reference evidence="3" key="1">
    <citation type="submission" date="2025-08" db="UniProtKB">
        <authorList>
            <consortium name="RefSeq"/>
        </authorList>
    </citation>
    <scope>IDENTIFICATION</scope>
</reference>